<keyword evidence="2" id="KW-0732">Signal</keyword>
<dbReference type="Gene3D" id="3.40.630.10">
    <property type="entry name" value="Zn peptidases"/>
    <property type="match status" value="1"/>
</dbReference>
<sequence>MFLRPPRSRLVADAPGTSRRGFLAACACCALPAAALAQMPPAAALAPAPARPLHAALDQSARAIEARMIAWRRDIHQNPELGNQENRTSALAAAHLRGLGYTVRDKVAVTGIVATLKGEGGPGPTIALRADMDALPVAEEVDLPFASRAKTMWGGQEVGVMHACGHDCHTAILMAAAEVLAKHRADLRGTVVLLFQPAEENLPNGEIGGARRMLAEGAFDDPKPDAVFGLHVVSGLTAGTLGYRPGPAAASADEFTITVHGRQTHGARPWGGVDPIVIGAQIISALQTIQSRQVDSGASPSVLTVGQFHGGNRSNIIPDRATMNGTLRTYDEERRQFIMRRVKEVSESIAQGMDGRAEVAWMPNGYPSMANDVALTQRMAPTLARVAGEGALRNMPPGLAAEDFAYFSSAVPGVFFNVGVTAPGLDPRQVPTNHSPRFRVDEAGLLPGLRAMLHMVADFTGSGVA</sequence>
<reference evidence="4 5" key="1">
    <citation type="submission" date="2024-09" db="EMBL/GenBank/DDBJ databases">
        <authorList>
            <person name="Sun Q."/>
            <person name="Mori K."/>
        </authorList>
    </citation>
    <scope>NUCLEOTIDE SEQUENCE [LARGE SCALE GENOMIC DNA]</scope>
    <source>
        <strain evidence="4 5">CCM 7468</strain>
    </source>
</reference>
<evidence type="ECO:0000313" key="4">
    <source>
        <dbReference type="EMBL" id="MFC0384737.1"/>
    </source>
</evidence>
<dbReference type="RefSeq" id="WP_377048821.1">
    <property type="nucleotide sequence ID" value="NZ_JBHLVZ010000002.1"/>
</dbReference>
<dbReference type="InterPro" id="IPR002933">
    <property type="entry name" value="Peptidase_M20"/>
</dbReference>
<dbReference type="PANTHER" id="PTHR11014">
    <property type="entry name" value="PEPTIDASE M20 FAMILY MEMBER"/>
    <property type="match status" value="1"/>
</dbReference>
<dbReference type="InterPro" id="IPR017439">
    <property type="entry name" value="Amidohydrolase"/>
</dbReference>
<dbReference type="NCBIfam" id="TIGR01891">
    <property type="entry name" value="amidohydrolases"/>
    <property type="match status" value="1"/>
</dbReference>
<dbReference type="Proteomes" id="UP001589789">
    <property type="component" value="Unassembled WGS sequence"/>
</dbReference>
<dbReference type="Pfam" id="PF07687">
    <property type="entry name" value="M20_dimer"/>
    <property type="match status" value="1"/>
</dbReference>
<protein>
    <submittedName>
        <fullName evidence="4">Amidohydrolase</fullName>
    </submittedName>
</protein>
<dbReference type="PIRSF" id="PIRSF005962">
    <property type="entry name" value="Pept_M20D_amidohydro"/>
    <property type="match status" value="1"/>
</dbReference>
<dbReference type="EMBL" id="JBHLVZ010000002">
    <property type="protein sequence ID" value="MFC0384737.1"/>
    <property type="molecule type" value="Genomic_DNA"/>
</dbReference>
<evidence type="ECO:0000256" key="1">
    <source>
        <dbReference type="ARBA" id="ARBA00022801"/>
    </source>
</evidence>
<name>A0ABV6IME0_9PROT</name>
<organism evidence="4 5">
    <name type="scientific">Muricoccus vinaceus</name>
    <dbReference type="NCBI Taxonomy" id="424704"/>
    <lineage>
        <taxon>Bacteria</taxon>
        <taxon>Pseudomonadati</taxon>
        <taxon>Pseudomonadota</taxon>
        <taxon>Alphaproteobacteria</taxon>
        <taxon>Acetobacterales</taxon>
        <taxon>Roseomonadaceae</taxon>
        <taxon>Muricoccus</taxon>
    </lineage>
</organism>
<dbReference type="SUPFAM" id="SSF55031">
    <property type="entry name" value="Bacterial exopeptidase dimerisation domain"/>
    <property type="match status" value="1"/>
</dbReference>
<feature type="signal peptide" evidence="2">
    <location>
        <begin position="1"/>
        <end position="37"/>
    </location>
</feature>
<dbReference type="Pfam" id="PF01546">
    <property type="entry name" value="Peptidase_M20"/>
    <property type="match status" value="1"/>
</dbReference>
<dbReference type="Gene3D" id="3.30.70.360">
    <property type="match status" value="1"/>
</dbReference>
<dbReference type="PANTHER" id="PTHR11014:SF63">
    <property type="entry name" value="METALLOPEPTIDASE, PUTATIVE (AFU_ORTHOLOGUE AFUA_6G09600)-RELATED"/>
    <property type="match status" value="1"/>
</dbReference>
<proteinExistence type="predicted"/>
<evidence type="ECO:0000259" key="3">
    <source>
        <dbReference type="Pfam" id="PF07687"/>
    </source>
</evidence>
<feature type="chain" id="PRO_5045927378" evidence="2">
    <location>
        <begin position="38"/>
        <end position="465"/>
    </location>
</feature>
<keyword evidence="5" id="KW-1185">Reference proteome</keyword>
<gene>
    <name evidence="4" type="ORF">ACFFIC_04125</name>
</gene>
<dbReference type="InterPro" id="IPR011650">
    <property type="entry name" value="Peptidase_M20_dimer"/>
</dbReference>
<dbReference type="InterPro" id="IPR006311">
    <property type="entry name" value="TAT_signal"/>
</dbReference>
<dbReference type="InterPro" id="IPR036264">
    <property type="entry name" value="Bact_exopeptidase_dim_dom"/>
</dbReference>
<keyword evidence="1" id="KW-0378">Hydrolase</keyword>
<evidence type="ECO:0000256" key="2">
    <source>
        <dbReference type="SAM" id="SignalP"/>
    </source>
</evidence>
<accession>A0ABV6IME0</accession>
<comment type="caution">
    <text evidence="4">The sequence shown here is derived from an EMBL/GenBank/DDBJ whole genome shotgun (WGS) entry which is preliminary data.</text>
</comment>
<evidence type="ECO:0000313" key="5">
    <source>
        <dbReference type="Proteomes" id="UP001589789"/>
    </source>
</evidence>
<dbReference type="SUPFAM" id="SSF53187">
    <property type="entry name" value="Zn-dependent exopeptidases"/>
    <property type="match status" value="1"/>
</dbReference>
<feature type="domain" description="Peptidase M20 dimerisation" evidence="3">
    <location>
        <begin position="254"/>
        <end position="350"/>
    </location>
</feature>
<dbReference type="PROSITE" id="PS51318">
    <property type="entry name" value="TAT"/>
    <property type="match status" value="1"/>
</dbReference>